<keyword evidence="2" id="KW-1185">Reference proteome</keyword>
<comment type="caution">
    <text evidence="1">The sequence shown here is derived from an EMBL/GenBank/DDBJ whole genome shotgun (WGS) entry which is preliminary data.</text>
</comment>
<evidence type="ECO:0000313" key="1">
    <source>
        <dbReference type="EMBL" id="KAJ3479276.1"/>
    </source>
</evidence>
<dbReference type="EMBL" id="JANAKD010001455">
    <property type="protein sequence ID" value="KAJ3479276.1"/>
    <property type="molecule type" value="Genomic_DNA"/>
</dbReference>
<sequence>MDYPVTKLGGVVGAQSIAPYPYGRGVVQIAELVAGQFMIGLWENDAIARWDPVGSESLVVGGKTTVSSQNLPRVSGEEMKRMSGFVENGRESVVWERETRLSREEERKDGTEEGECVDVGWMGWHGLMGGGGTSRYLPT</sequence>
<organism evidence="1 2">
    <name type="scientific">Lecanicillium saksenae</name>
    <dbReference type="NCBI Taxonomy" id="468837"/>
    <lineage>
        <taxon>Eukaryota</taxon>
        <taxon>Fungi</taxon>
        <taxon>Dikarya</taxon>
        <taxon>Ascomycota</taxon>
        <taxon>Pezizomycotina</taxon>
        <taxon>Sordariomycetes</taxon>
        <taxon>Hypocreomycetidae</taxon>
        <taxon>Hypocreales</taxon>
        <taxon>Cordycipitaceae</taxon>
        <taxon>Lecanicillium</taxon>
    </lineage>
</organism>
<accession>A0ACC1QLT3</accession>
<name>A0ACC1QLT3_9HYPO</name>
<reference evidence="1" key="1">
    <citation type="submission" date="2022-07" db="EMBL/GenBank/DDBJ databases">
        <title>Genome Sequence of Lecanicillium saksenae.</title>
        <authorList>
            <person name="Buettner E."/>
        </authorList>
    </citation>
    <scope>NUCLEOTIDE SEQUENCE</scope>
    <source>
        <strain evidence="1">VT-O1</strain>
    </source>
</reference>
<evidence type="ECO:0000313" key="2">
    <source>
        <dbReference type="Proteomes" id="UP001148737"/>
    </source>
</evidence>
<proteinExistence type="predicted"/>
<dbReference type="Proteomes" id="UP001148737">
    <property type="component" value="Unassembled WGS sequence"/>
</dbReference>
<gene>
    <name evidence="1" type="ORF">NLG97_g8357</name>
</gene>
<protein>
    <submittedName>
        <fullName evidence="1">Uncharacterized protein</fullName>
    </submittedName>
</protein>